<gene>
    <name evidence="10" type="ORF">SAMN05444164_0034</name>
</gene>
<keyword evidence="2" id="KW-0813">Transport</keyword>
<dbReference type="PANTHER" id="PTHR32063">
    <property type="match status" value="1"/>
</dbReference>
<dbReference type="AlphaFoldDB" id="A0A1H4LLF0"/>
<dbReference type="SUPFAM" id="SSF82693">
    <property type="entry name" value="Multidrug efflux transporter AcrB pore domain, PN1, PN2, PC1 and PC2 subdomains"/>
    <property type="match status" value="4"/>
</dbReference>
<dbReference type="PRINTS" id="PR00702">
    <property type="entry name" value="ACRIFLAVINRP"/>
</dbReference>
<protein>
    <submittedName>
        <fullName evidence="10">Hydrophobic/amphiphilic exporter-1, HAE1 family</fullName>
    </submittedName>
</protein>
<feature type="region of interest" description="Disordered" evidence="8">
    <location>
        <begin position="1027"/>
        <end position="1048"/>
    </location>
</feature>
<keyword evidence="6 9" id="KW-1133">Transmembrane helix</keyword>
<keyword evidence="5 9" id="KW-0812">Transmembrane</keyword>
<evidence type="ECO:0000256" key="6">
    <source>
        <dbReference type="ARBA" id="ARBA00022989"/>
    </source>
</evidence>
<feature type="transmembrane region" description="Helical" evidence="9">
    <location>
        <begin position="958"/>
        <end position="977"/>
    </location>
</feature>
<dbReference type="Gene3D" id="1.20.1640.10">
    <property type="entry name" value="Multidrug efflux transporter AcrB transmembrane domain"/>
    <property type="match status" value="2"/>
</dbReference>
<dbReference type="EMBL" id="FNTH01000001">
    <property type="protein sequence ID" value="SEB71471.1"/>
    <property type="molecule type" value="Genomic_DNA"/>
</dbReference>
<keyword evidence="4" id="KW-0997">Cell inner membrane</keyword>
<dbReference type="SUPFAM" id="SSF82714">
    <property type="entry name" value="Multidrug efflux transporter AcrB TolC docking domain, DN and DC subdomains"/>
    <property type="match status" value="2"/>
</dbReference>
<feature type="transmembrane region" description="Helical" evidence="9">
    <location>
        <begin position="362"/>
        <end position="383"/>
    </location>
</feature>
<evidence type="ECO:0000313" key="10">
    <source>
        <dbReference type="EMBL" id="SEB71471.1"/>
    </source>
</evidence>
<dbReference type="Gene3D" id="3.30.70.1440">
    <property type="entry name" value="Multidrug efflux transporter AcrB pore domain"/>
    <property type="match status" value="1"/>
</dbReference>
<keyword evidence="3" id="KW-1003">Cell membrane</keyword>
<proteinExistence type="predicted"/>
<evidence type="ECO:0000256" key="1">
    <source>
        <dbReference type="ARBA" id="ARBA00004429"/>
    </source>
</evidence>
<feature type="transmembrane region" description="Helical" evidence="9">
    <location>
        <begin position="12"/>
        <end position="34"/>
    </location>
</feature>
<dbReference type="Proteomes" id="UP000198992">
    <property type="component" value="Unassembled WGS sequence"/>
</dbReference>
<dbReference type="NCBIfam" id="NF033617">
    <property type="entry name" value="RND_permease_2"/>
    <property type="match status" value="1"/>
</dbReference>
<dbReference type="InterPro" id="IPR001036">
    <property type="entry name" value="Acrflvin-R"/>
</dbReference>
<evidence type="ECO:0000313" key="11">
    <source>
        <dbReference type="Proteomes" id="UP000198992"/>
    </source>
</evidence>
<dbReference type="Gene3D" id="3.30.70.1430">
    <property type="entry name" value="Multidrug efflux transporter AcrB pore domain"/>
    <property type="match status" value="2"/>
</dbReference>
<dbReference type="PANTHER" id="PTHR32063:SF30">
    <property type="entry name" value="ACRB_ACRD_ACRF FAMILY PROTEIN"/>
    <property type="match status" value="1"/>
</dbReference>
<evidence type="ECO:0000256" key="7">
    <source>
        <dbReference type="ARBA" id="ARBA00023136"/>
    </source>
</evidence>
<dbReference type="FunFam" id="1.20.1640.10:FF:000001">
    <property type="entry name" value="Efflux pump membrane transporter"/>
    <property type="match status" value="1"/>
</dbReference>
<evidence type="ECO:0000256" key="3">
    <source>
        <dbReference type="ARBA" id="ARBA00022475"/>
    </source>
</evidence>
<dbReference type="RefSeq" id="WP_092112988.1">
    <property type="nucleotide sequence ID" value="NZ_FNTH01000001.1"/>
</dbReference>
<organism evidence="10 11">
    <name type="scientific">Bradyrhizobium erythrophlei</name>
    <dbReference type="NCBI Taxonomy" id="1437360"/>
    <lineage>
        <taxon>Bacteria</taxon>
        <taxon>Pseudomonadati</taxon>
        <taxon>Pseudomonadota</taxon>
        <taxon>Alphaproteobacteria</taxon>
        <taxon>Hyphomicrobiales</taxon>
        <taxon>Nitrobacteraceae</taxon>
        <taxon>Bradyrhizobium</taxon>
    </lineage>
</organism>
<evidence type="ECO:0000256" key="4">
    <source>
        <dbReference type="ARBA" id="ARBA00022519"/>
    </source>
</evidence>
<feature type="transmembrane region" description="Helical" evidence="9">
    <location>
        <begin position="336"/>
        <end position="355"/>
    </location>
</feature>
<dbReference type="Pfam" id="PF00873">
    <property type="entry name" value="ACR_tran"/>
    <property type="match status" value="1"/>
</dbReference>
<name>A0A1H4LLF0_9BRAD</name>
<dbReference type="GO" id="GO:0042910">
    <property type="term" value="F:xenobiotic transmembrane transporter activity"/>
    <property type="evidence" value="ECO:0007669"/>
    <property type="project" value="TreeGrafter"/>
</dbReference>
<dbReference type="Gene3D" id="3.30.70.1320">
    <property type="entry name" value="Multidrug efflux transporter AcrB pore domain like"/>
    <property type="match status" value="1"/>
</dbReference>
<feature type="transmembrane region" description="Helical" evidence="9">
    <location>
        <begin position="465"/>
        <end position="483"/>
    </location>
</feature>
<reference evidence="10 11" key="1">
    <citation type="submission" date="2016-10" db="EMBL/GenBank/DDBJ databases">
        <authorList>
            <person name="de Groot N.N."/>
        </authorList>
    </citation>
    <scope>NUCLEOTIDE SEQUENCE [LARGE SCALE GENOMIC DNA]</scope>
    <source>
        <strain evidence="10 11">MT12</strain>
    </source>
</reference>
<dbReference type="Gene3D" id="3.30.2090.10">
    <property type="entry name" value="Multidrug efflux transporter AcrB TolC docking domain, DN and DC subdomains"/>
    <property type="match status" value="2"/>
</dbReference>
<dbReference type="InterPro" id="IPR027463">
    <property type="entry name" value="AcrB_DN_DC_subdom"/>
</dbReference>
<evidence type="ECO:0000256" key="9">
    <source>
        <dbReference type="SAM" id="Phobius"/>
    </source>
</evidence>
<feature type="transmembrane region" description="Helical" evidence="9">
    <location>
        <begin position="859"/>
        <end position="878"/>
    </location>
</feature>
<dbReference type="OrthoDB" id="9807350at2"/>
<sequence>MSAGISAPFIRFPIGTSLLMAGILFVGLVAYPLLPVAPLPQVDFPTIQITATLPGGSPETMATSVAQPLERQFAQIPGIAQMTSTSYLGTASVTIQFDLNRSIDGAANDVQAAINAASGQLPKNLPSPPTYRKVNPADAPIMLLSATSDTLPLTTVSDSVDAQLAQQISQISGVAQVIIGGQQKPSVRVQIDPAKLVAKGLSLEDVRAAINIATVDSPKGNIDGATRAYTIYANDQLLTADPWNDVIIAYRNGGPLRIRDVGKAVTGPEDAKQAAWANGKRGVFLVVFKQPGANVIDTVDKIKATLPRLVAAIPPAIKIEVISDRTTTIRAAVEDVQFTLLLTIFLVVMVIFAFLRSFWATVIPAVTVPLALLGACALMWVFGYTLDNLSLMALTIAVGFVVDDAIVMLENISRYIEEGERPMAAAFKGSKEIGFTIVSISISLVAVLIPLLLMGGIIGRLFREFAVVLAMTIFVSMFVSLTLTPMMASRFLRAHNEEKHGRFYQLSERGFDAMLRGYQSGLDLALRWKFTTLMIFFATLALSIYMFVIIPKGFFPQQDVGLITATSEASQDVSFAEMKGKQEELSKIVMQDPGVATVAMAIGGSGRAGNNGNMFITLKPLNERDANAQQIIARLRPKLEKVLGARLFMQAAQDVRLGGRPTRTQFEFTLQDADLSELNQWAPKILGKMQTLPQLRDVATDQQTNGTTLELKINRDTASRYGIQPQLIDDTLYDAFGQRQVTQYFTQLNSYHVILEVLPELQGSVDTLNNIYIKSPLTGEQVPLSTIAKWTTVPVRPLSISHQGQFPAITISFNLAQGVALGQATDAVQKAMVDLGAPPTLSSSFQGTAQAFQQSLSSVPLLILAALVVVYLILGILYESYIHPITILSTLPSAGVGALAILMAAGFDFSLIALIGIILLIGIVKKNGIMMVDFAIAAERDQHMEPVAAIRQAALLRFRPIMMTTMAAMLGGVPLMLGTGTGSEIRQPLGYAMVGGLIVSQALTLFTTPVVYLYLDRLSNAFANWGRSPPADHDADDGEDRSVKQAAE</sequence>
<evidence type="ECO:0000256" key="8">
    <source>
        <dbReference type="SAM" id="MobiDB-lite"/>
    </source>
</evidence>
<feature type="transmembrane region" description="Helical" evidence="9">
    <location>
        <begin position="433"/>
        <end position="459"/>
    </location>
</feature>
<dbReference type="SUPFAM" id="SSF82866">
    <property type="entry name" value="Multidrug efflux transporter AcrB transmembrane domain"/>
    <property type="match status" value="2"/>
</dbReference>
<dbReference type="GO" id="GO:0005886">
    <property type="term" value="C:plasma membrane"/>
    <property type="evidence" value="ECO:0007669"/>
    <property type="project" value="UniProtKB-SubCell"/>
</dbReference>
<evidence type="ECO:0000256" key="5">
    <source>
        <dbReference type="ARBA" id="ARBA00022692"/>
    </source>
</evidence>
<feature type="transmembrane region" description="Helical" evidence="9">
    <location>
        <begin position="989"/>
        <end position="1015"/>
    </location>
</feature>
<comment type="subcellular location">
    <subcellularLocation>
        <location evidence="1">Cell inner membrane</location>
        <topology evidence="1">Multi-pass membrane protein</topology>
    </subcellularLocation>
</comment>
<dbReference type="FunFam" id="3.30.70.1430:FF:000001">
    <property type="entry name" value="Efflux pump membrane transporter"/>
    <property type="match status" value="1"/>
</dbReference>
<feature type="transmembrane region" description="Helical" evidence="9">
    <location>
        <begin position="530"/>
        <end position="550"/>
    </location>
</feature>
<keyword evidence="7 9" id="KW-0472">Membrane</keyword>
<evidence type="ECO:0000256" key="2">
    <source>
        <dbReference type="ARBA" id="ARBA00022448"/>
    </source>
</evidence>
<accession>A0A1H4LLF0</accession>